<name>E9HN91_DAPPU</name>
<dbReference type="HOGENOM" id="CLU_292097_0_0_1"/>
<keyword evidence="5" id="KW-1185">Reference proteome</keyword>
<dbReference type="InterPro" id="IPR019384">
    <property type="entry name" value="FHIP"/>
</dbReference>
<evidence type="ECO:0000313" key="5">
    <source>
        <dbReference type="Proteomes" id="UP000000305"/>
    </source>
</evidence>
<dbReference type="InParanoid" id="E9HN91"/>
<protein>
    <recommendedName>
        <fullName evidence="3">FHF complex subunit HOOK-interacting protein C-terminal domain-containing protein</fullName>
    </recommendedName>
</protein>
<evidence type="ECO:0000313" key="4">
    <source>
        <dbReference type="EMBL" id="EFX66795.1"/>
    </source>
</evidence>
<feature type="compositionally biased region" description="Basic and acidic residues" evidence="2">
    <location>
        <begin position="134"/>
        <end position="182"/>
    </location>
</feature>
<proteinExistence type="inferred from homology"/>
<feature type="region of interest" description="Disordered" evidence="2">
    <location>
        <begin position="978"/>
        <end position="1002"/>
    </location>
</feature>
<feature type="compositionally biased region" description="Low complexity" evidence="2">
    <location>
        <begin position="758"/>
        <end position="771"/>
    </location>
</feature>
<dbReference type="Pfam" id="PF19314">
    <property type="entry name" value="DUF5917"/>
    <property type="match status" value="1"/>
</dbReference>
<sequence>MTTPTNEASRRAIKGHVTRWINNIQQYDNVQMDLTVHNLVLGAESNLRNMYNKYKRLSEGVARDMQQAEATQDQFEAEIDSQIQIEEDVGDALIIVKRKREEFKEIQAAEERKRQEETLLLMFKTQQIAADAARAQEKADQDAARAQEKADQDAARAQEKADQDATRAQEKIDQDAARAQERAIRQQENLDQQNLFRQLIAAIPAAAAPGAPAAPAAVASTKLPKRQIKPFKGDVLEWTAFWEGYNAAVHESAIPAVCNWSLENDHDGLLIAIAGAIDAILAAAKKVDKDLELLRNPSFHLPISQLFKRYEVEKVSGKCVSAEIEALLVSISYYVCVFIVREPSYLDLFYDIATIAVEPKFPLMTLLICNLHKCGAQGQTSRDNLKLLMALAKEHQLLAQFIALHSDLCPIVATGLSAVFSDLPRPLPGHIEKAGMLSAMDIESLKEVENFVTSLEFCDSVLETSSWLIVNRLLDMCYKGFLVPVLGPALFQNTMKEIFAATCYLTLMIRRIRNRGLIGIFIRFLFVNTHEEQPIIDYLIKRMSAETELRLATLNLFYALVELNCEDVMLVLAMRHLLPCTHVMLSQRGDILQESDTNCLWAAKFLSLVPIACNAPALDRKRVANLERNSHESEPLYRIRSWSRTNNDTGERSYGHLSFTTSEKKLALSDQIISNDCVSSDLDFTRFRRYLKDQFNQIGPCVDAVRCWTYRYNGSSPPIKEAIGMLYNSSELEEPIRCTGASSQVLNLPEKQADQTASSPSSQYPLSNSASPGQSSGYYSINCNLQPNDLLKEEATFFSKEVQDDLEFWSLMRDDDFDSTPIVTPVVRLDQTFIYQPNLPSIGPFLENLVKSIDGWLSNSIEVNIALCSILSRLATYSHPLLRSLILNPYLILQPSIPSLAVCIATLKQRIDSALKVHENQEKLMEETRLALQARLSRAALQVTRDPISKERKHKPSKFAGILNSFVRKDVTDSIKEEDSERYHLGSNNHRQSFRSENSENSDPIGNHVAMCAVLLEEWLLELAALCMEQAVQFTPFTIPLTLL</sequence>
<feature type="region of interest" description="Disordered" evidence="2">
    <location>
        <begin position="132"/>
        <end position="182"/>
    </location>
</feature>
<evidence type="ECO:0000259" key="3">
    <source>
        <dbReference type="Pfam" id="PF19314"/>
    </source>
</evidence>
<evidence type="ECO:0000256" key="2">
    <source>
        <dbReference type="SAM" id="MobiDB-lite"/>
    </source>
</evidence>
<dbReference type="PhylomeDB" id="E9HN91"/>
<dbReference type="FunCoup" id="E9HN91">
    <property type="interactions" value="52"/>
</dbReference>
<feature type="region of interest" description="Disordered" evidence="2">
    <location>
        <begin position="750"/>
        <end position="771"/>
    </location>
</feature>
<feature type="domain" description="FHF complex subunit HOOK-interacting protein C-terminal" evidence="3">
    <location>
        <begin position="842"/>
        <end position="934"/>
    </location>
</feature>
<dbReference type="PANTHER" id="PTHR21705:SF11">
    <property type="entry name" value="FHIP FAMILY PROTEIN CG3558"/>
    <property type="match status" value="1"/>
</dbReference>
<dbReference type="KEGG" id="dpx:DAPPUDRAFT_331722"/>
<comment type="similarity">
    <text evidence="1">Belongs to the FHIP family.</text>
</comment>
<dbReference type="eggNOG" id="KOG3695">
    <property type="taxonomic scope" value="Eukaryota"/>
</dbReference>
<dbReference type="STRING" id="6669.E9HN91"/>
<dbReference type="EMBL" id="GL732694">
    <property type="protein sequence ID" value="EFX66795.1"/>
    <property type="molecule type" value="Genomic_DNA"/>
</dbReference>
<dbReference type="PANTHER" id="PTHR21705">
    <property type="entry name" value="RAI16 PROTEIN-RELATED"/>
    <property type="match status" value="1"/>
</dbReference>
<feature type="compositionally biased region" description="Polar residues" evidence="2">
    <location>
        <begin position="986"/>
        <end position="1002"/>
    </location>
</feature>
<dbReference type="CDD" id="cd06503">
    <property type="entry name" value="ATP-synt_Fo_b"/>
    <property type="match status" value="1"/>
</dbReference>
<gene>
    <name evidence="4" type="ORF">DAPPUDRAFT_331722</name>
</gene>
<reference evidence="4 5" key="1">
    <citation type="journal article" date="2011" name="Science">
        <title>The ecoresponsive genome of Daphnia pulex.</title>
        <authorList>
            <person name="Colbourne J.K."/>
            <person name="Pfrender M.E."/>
            <person name="Gilbert D."/>
            <person name="Thomas W.K."/>
            <person name="Tucker A."/>
            <person name="Oakley T.H."/>
            <person name="Tokishita S."/>
            <person name="Aerts A."/>
            <person name="Arnold G.J."/>
            <person name="Basu M.K."/>
            <person name="Bauer D.J."/>
            <person name="Caceres C.E."/>
            <person name="Carmel L."/>
            <person name="Casola C."/>
            <person name="Choi J.H."/>
            <person name="Detter J.C."/>
            <person name="Dong Q."/>
            <person name="Dusheyko S."/>
            <person name="Eads B.D."/>
            <person name="Frohlich T."/>
            <person name="Geiler-Samerotte K.A."/>
            <person name="Gerlach D."/>
            <person name="Hatcher P."/>
            <person name="Jogdeo S."/>
            <person name="Krijgsveld J."/>
            <person name="Kriventseva E.V."/>
            <person name="Kultz D."/>
            <person name="Laforsch C."/>
            <person name="Lindquist E."/>
            <person name="Lopez J."/>
            <person name="Manak J.R."/>
            <person name="Muller J."/>
            <person name="Pangilinan J."/>
            <person name="Patwardhan R.P."/>
            <person name="Pitluck S."/>
            <person name="Pritham E.J."/>
            <person name="Rechtsteiner A."/>
            <person name="Rho M."/>
            <person name="Rogozin I.B."/>
            <person name="Sakarya O."/>
            <person name="Salamov A."/>
            <person name="Schaack S."/>
            <person name="Shapiro H."/>
            <person name="Shiga Y."/>
            <person name="Skalitzky C."/>
            <person name="Smith Z."/>
            <person name="Souvorov A."/>
            <person name="Sung W."/>
            <person name="Tang Z."/>
            <person name="Tsuchiya D."/>
            <person name="Tu H."/>
            <person name="Vos H."/>
            <person name="Wang M."/>
            <person name="Wolf Y.I."/>
            <person name="Yamagata H."/>
            <person name="Yamada T."/>
            <person name="Ye Y."/>
            <person name="Shaw J.R."/>
            <person name="Andrews J."/>
            <person name="Crease T.J."/>
            <person name="Tang H."/>
            <person name="Lucas S.M."/>
            <person name="Robertson H.M."/>
            <person name="Bork P."/>
            <person name="Koonin E.V."/>
            <person name="Zdobnov E.M."/>
            <person name="Grigoriev I.V."/>
            <person name="Lynch M."/>
            <person name="Boore J.L."/>
        </authorList>
    </citation>
    <scope>NUCLEOTIDE SEQUENCE [LARGE SCALE GENOMIC DNA]</scope>
</reference>
<dbReference type="OrthoDB" id="6287422at2759"/>
<dbReference type="Proteomes" id="UP000000305">
    <property type="component" value="Unassembled WGS sequence"/>
</dbReference>
<dbReference type="AlphaFoldDB" id="E9HN91"/>
<dbReference type="Pfam" id="PF10257">
    <property type="entry name" value="RAI16-like"/>
    <property type="match status" value="1"/>
</dbReference>
<organism evidence="4 5">
    <name type="scientific">Daphnia pulex</name>
    <name type="common">Water flea</name>
    <dbReference type="NCBI Taxonomy" id="6669"/>
    <lineage>
        <taxon>Eukaryota</taxon>
        <taxon>Metazoa</taxon>
        <taxon>Ecdysozoa</taxon>
        <taxon>Arthropoda</taxon>
        <taxon>Crustacea</taxon>
        <taxon>Branchiopoda</taxon>
        <taxon>Diplostraca</taxon>
        <taxon>Cladocera</taxon>
        <taxon>Anomopoda</taxon>
        <taxon>Daphniidae</taxon>
        <taxon>Daphnia</taxon>
    </lineage>
</organism>
<accession>E9HN91</accession>
<evidence type="ECO:0000256" key="1">
    <source>
        <dbReference type="ARBA" id="ARBA00024336"/>
    </source>
</evidence>
<dbReference type="InterPro" id="IPR045669">
    <property type="entry name" value="FHIP_C"/>
</dbReference>